<feature type="repeat" description="TPR" evidence="3">
    <location>
        <begin position="510"/>
        <end position="543"/>
    </location>
</feature>
<dbReference type="Pfam" id="PF13424">
    <property type="entry name" value="TPR_12"/>
    <property type="match status" value="7"/>
</dbReference>
<protein>
    <submittedName>
        <fullName evidence="4">Uncharacterized protein</fullName>
    </submittedName>
</protein>
<feature type="repeat" description="TPR" evidence="3">
    <location>
        <begin position="927"/>
        <end position="960"/>
    </location>
</feature>
<proteinExistence type="predicted"/>
<gene>
    <name evidence="4" type="ORF">SEV965_LOCUS11879</name>
</gene>
<dbReference type="PANTHER" id="PTHR45641:SF1">
    <property type="entry name" value="AAA+ ATPASE DOMAIN-CONTAINING PROTEIN"/>
    <property type="match status" value="1"/>
</dbReference>
<dbReference type="InterPro" id="IPR006597">
    <property type="entry name" value="Sel1-like"/>
</dbReference>
<dbReference type="AlphaFoldDB" id="A0A814IDQ6"/>
<dbReference type="SUPFAM" id="SSF56399">
    <property type="entry name" value="ADP-ribosylation"/>
    <property type="match status" value="1"/>
</dbReference>
<reference evidence="4" key="1">
    <citation type="submission" date="2021-02" db="EMBL/GenBank/DDBJ databases">
        <authorList>
            <person name="Nowell W R."/>
        </authorList>
    </citation>
    <scope>NUCLEOTIDE SEQUENCE</scope>
</reference>
<organism evidence="4 5">
    <name type="scientific">Rotaria sordida</name>
    <dbReference type="NCBI Taxonomy" id="392033"/>
    <lineage>
        <taxon>Eukaryota</taxon>
        <taxon>Metazoa</taxon>
        <taxon>Spiralia</taxon>
        <taxon>Gnathifera</taxon>
        <taxon>Rotifera</taxon>
        <taxon>Eurotatoria</taxon>
        <taxon>Bdelloidea</taxon>
        <taxon>Philodinida</taxon>
        <taxon>Philodinidae</taxon>
        <taxon>Rotaria</taxon>
    </lineage>
</organism>
<feature type="repeat" description="TPR" evidence="3">
    <location>
        <begin position="885"/>
        <end position="918"/>
    </location>
</feature>
<dbReference type="Gene3D" id="1.25.40.10">
    <property type="entry name" value="Tetratricopeptide repeat domain"/>
    <property type="match status" value="5"/>
</dbReference>
<dbReference type="Proteomes" id="UP000663889">
    <property type="component" value="Unassembled WGS sequence"/>
</dbReference>
<evidence type="ECO:0000256" key="3">
    <source>
        <dbReference type="PROSITE-ProRule" id="PRU00339"/>
    </source>
</evidence>
<sequence>MADVNISQNKENFVLIWLDRALDTKYNDLRNLAKIRDVAYSLCTYTDPTVCLEYIKASSNEKIFLIVSGTIGKEFVPLIHHLPQVQSIYVLCLHKRQQIEWTSAFSKIRQEDIFNHVSPLIDRLKIDLFKCEYVSDISFKLERSIFDIHQKITDFKWSRLLSHTLTKLIPDRKAQQEMIDYLRDYYKDNQASLEFLDDFSKNYKNEQAIRWYTRPGCLFRSLNRSFREENIEEIYRFRSFIRDLSEQIDLLYIEQKETIGCDSYTVYRGTCLPYDDIAILKSNQGKLISFNGFLSTSFDHNAALVFIEPSSKEEQKEAVLFQFFVNTDLDTTSYAYIGLESDISDELELLFNINTIFRINKVEYDESAKQWFVRCELCLKNDVEPLYLENNDDINENHSNLYQFGILLMQAGQISQAEKFYYKLLEESSGNFRAEFNCYTGLGAVFFHLENYTHALEMYSKALDLNIQPEVIYNDMANIHVKLNEYQIAIEFYARSLSLIDDENDIHLLATTLANIANVYHLQGAYKQALEMYEKASELYVDAYGGMYQHPKQAGLYDMMAMAYRQYGMFDKAMEYYQDSLTILKKTLPTEHPNLAQCYNNIGLLFYDRDDPDSAFEYFQMALAIDEPLGHRHLRLATIYGNLAVIYSIRNQYDLAIQYHERAINICREVLSEHHPDLAIRYVDLGVTLIKQRKFDEALTVLHKARAIYENQDINTFPLDHPNYAKFYSTMADLYSEKSDFNQAFEFYTKALHIRQVYYYPDHPLIAANLHNLGVIRHRQGQYYRALGFYQRAKDLFEQVMPQNQKALTSLYDNLASLYFDKAEYELALEYYAKSLNIRRQIFDAKHPSIPRSEMHLGKIHAHLRNYKDAFDYYNRALQNSDNLGEVYINLGDLHSFQNQHTNAMDFYEKALTYYKETYGDNHSYTATTYSKIGNAFYLLDNYDKAINNYMIALQIFQQIYPEDHKDIASILNNVANILSDVGQLDVAVNLYIRALEIYRKHFTASHPEVLTSQTNIAHCCRVLARQCVEQRQWQEALDFCQEALEIYEKVLPVGSTERESTLTSVKNDMDQLRDLITSSVEDTATSMQDKISE</sequence>
<comment type="caution">
    <text evidence="4">The sequence shown here is derived from an EMBL/GenBank/DDBJ whole genome shotgun (WGS) entry which is preliminary data.</text>
</comment>
<evidence type="ECO:0000256" key="2">
    <source>
        <dbReference type="ARBA" id="ARBA00022803"/>
    </source>
</evidence>
<feature type="repeat" description="TPR" evidence="3">
    <location>
        <begin position="725"/>
        <end position="758"/>
    </location>
</feature>
<keyword evidence="2 3" id="KW-0802">TPR repeat</keyword>
<dbReference type="InterPro" id="IPR019734">
    <property type="entry name" value="TPR_rpt"/>
</dbReference>
<dbReference type="PANTHER" id="PTHR45641">
    <property type="entry name" value="TETRATRICOPEPTIDE REPEAT PROTEIN (AFU_ORTHOLOGUE AFUA_6G03870)"/>
    <property type="match status" value="1"/>
</dbReference>
<name>A0A814IDQ6_9BILA</name>
<evidence type="ECO:0000313" key="4">
    <source>
        <dbReference type="EMBL" id="CAF1022579.1"/>
    </source>
</evidence>
<keyword evidence="1" id="KW-0677">Repeat</keyword>
<dbReference type="PROSITE" id="PS51996">
    <property type="entry name" value="TR_MART"/>
    <property type="match status" value="1"/>
</dbReference>
<dbReference type="SMART" id="SM00028">
    <property type="entry name" value="TPR"/>
    <property type="match status" value="16"/>
</dbReference>
<accession>A0A814IDQ6</accession>
<feature type="repeat" description="TPR" evidence="3">
    <location>
        <begin position="637"/>
        <end position="670"/>
    </location>
</feature>
<dbReference type="SMART" id="SM00671">
    <property type="entry name" value="SEL1"/>
    <property type="match status" value="4"/>
</dbReference>
<feature type="repeat" description="TPR" evidence="3">
    <location>
        <begin position="809"/>
        <end position="842"/>
    </location>
</feature>
<evidence type="ECO:0000313" key="5">
    <source>
        <dbReference type="Proteomes" id="UP000663889"/>
    </source>
</evidence>
<feature type="repeat" description="TPR" evidence="3">
    <location>
        <begin position="851"/>
        <end position="884"/>
    </location>
</feature>
<dbReference type="PROSITE" id="PS50005">
    <property type="entry name" value="TPR"/>
    <property type="match status" value="11"/>
</dbReference>
<dbReference type="Pfam" id="PF13374">
    <property type="entry name" value="TPR_10"/>
    <property type="match status" value="1"/>
</dbReference>
<feature type="repeat" description="TPR" evidence="3">
    <location>
        <begin position="470"/>
        <end position="503"/>
    </location>
</feature>
<dbReference type="SUPFAM" id="SSF48452">
    <property type="entry name" value="TPR-like"/>
    <property type="match status" value="3"/>
</dbReference>
<feature type="repeat" description="TPR" evidence="3">
    <location>
        <begin position="436"/>
        <end position="469"/>
    </location>
</feature>
<feature type="repeat" description="TPR" evidence="3">
    <location>
        <begin position="596"/>
        <end position="629"/>
    </location>
</feature>
<dbReference type="InterPro" id="IPR011990">
    <property type="entry name" value="TPR-like_helical_dom_sf"/>
</dbReference>
<dbReference type="EMBL" id="CAJNOU010000525">
    <property type="protein sequence ID" value="CAF1022579.1"/>
    <property type="molecule type" value="Genomic_DNA"/>
</dbReference>
<evidence type="ECO:0000256" key="1">
    <source>
        <dbReference type="ARBA" id="ARBA00022737"/>
    </source>
</evidence>
<dbReference type="Gene3D" id="3.90.176.10">
    <property type="entry name" value="Toxin ADP-ribosyltransferase, Chain A, domain 1"/>
    <property type="match status" value="1"/>
</dbReference>
<feature type="repeat" description="TPR" evidence="3">
    <location>
        <begin position="554"/>
        <end position="587"/>
    </location>
</feature>
<dbReference type="SUPFAM" id="SSF81901">
    <property type="entry name" value="HCP-like"/>
    <property type="match status" value="1"/>
</dbReference>